<feature type="domain" description="EamA" evidence="7">
    <location>
        <begin position="39"/>
        <end position="177"/>
    </location>
</feature>
<dbReference type="InterPro" id="IPR051258">
    <property type="entry name" value="Diverse_Substrate_Transporter"/>
</dbReference>
<keyword evidence="9" id="KW-1185">Reference proteome</keyword>
<feature type="transmembrane region" description="Helical" evidence="6">
    <location>
        <begin position="261"/>
        <end position="279"/>
    </location>
</feature>
<dbReference type="PANTHER" id="PTHR42920">
    <property type="entry name" value="OS03G0707200 PROTEIN-RELATED"/>
    <property type="match status" value="1"/>
</dbReference>
<organism evidence="8 9">
    <name type="scientific">Burkholderia theae</name>
    <dbReference type="NCBI Taxonomy" id="3143496"/>
    <lineage>
        <taxon>Bacteria</taxon>
        <taxon>Pseudomonadati</taxon>
        <taxon>Pseudomonadota</taxon>
        <taxon>Betaproteobacteria</taxon>
        <taxon>Burkholderiales</taxon>
        <taxon>Burkholderiaceae</taxon>
        <taxon>Burkholderia</taxon>
    </lineage>
</organism>
<name>A0ABU9WNG0_9BURK</name>
<evidence type="ECO:0000256" key="4">
    <source>
        <dbReference type="ARBA" id="ARBA00022989"/>
    </source>
</evidence>
<feature type="transmembrane region" description="Helical" evidence="6">
    <location>
        <begin position="68"/>
        <end position="87"/>
    </location>
</feature>
<evidence type="ECO:0000256" key="5">
    <source>
        <dbReference type="ARBA" id="ARBA00023136"/>
    </source>
</evidence>
<dbReference type="SUPFAM" id="SSF103481">
    <property type="entry name" value="Multidrug resistance efflux transporter EmrE"/>
    <property type="match status" value="1"/>
</dbReference>
<dbReference type="InterPro" id="IPR000620">
    <property type="entry name" value="EamA_dom"/>
</dbReference>
<dbReference type="PANTHER" id="PTHR42920:SF14">
    <property type="entry name" value="TRANSPORTER, DRUG_METABOLITE EXPORTER FAMILY"/>
    <property type="match status" value="1"/>
</dbReference>
<evidence type="ECO:0000259" key="7">
    <source>
        <dbReference type="Pfam" id="PF00892"/>
    </source>
</evidence>
<dbReference type="Pfam" id="PF00892">
    <property type="entry name" value="EamA"/>
    <property type="match status" value="2"/>
</dbReference>
<keyword evidence="2" id="KW-1003">Cell membrane</keyword>
<dbReference type="Proteomes" id="UP001466933">
    <property type="component" value="Unassembled WGS sequence"/>
</dbReference>
<feature type="domain" description="EamA" evidence="7">
    <location>
        <begin position="194"/>
        <end position="330"/>
    </location>
</feature>
<feature type="transmembrane region" description="Helical" evidence="6">
    <location>
        <begin position="40"/>
        <end position="62"/>
    </location>
</feature>
<keyword evidence="3 6" id="KW-0812">Transmembrane</keyword>
<keyword evidence="4 6" id="KW-1133">Transmembrane helix</keyword>
<feature type="transmembrane region" description="Helical" evidence="6">
    <location>
        <begin position="193"/>
        <end position="214"/>
    </location>
</feature>
<comment type="caution">
    <text evidence="8">The sequence shown here is derived from an EMBL/GenBank/DDBJ whole genome shotgun (WGS) entry which is preliminary data.</text>
</comment>
<keyword evidence="5 6" id="KW-0472">Membrane</keyword>
<feature type="transmembrane region" description="Helical" evidence="6">
    <location>
        <begin position="99"/>
        <end position="121"/>
    </location>
</feature>
<sequence>MDDEQTLSSQSVRFDHEKTDVKMRAANTTMAAADTGFGKGVILCILATVSWGSLFPVMTKALRILDPFTFTTLRFGIAAVLFAALLWRREGKQAFRLEGRGLLTWFMGTLGFAGFGLLVFIGQRMAGIEGALIASVMMATQPMLSLLVNWAINRIPPRPLSLCFIVLSFAGVLLVVTKGSISDAMKSAQHLTAAAIIVGGALCWVIYTVGSTFFNGWSPYRHTALTTLLGMISLVVVNGVLFATRGLALPDVSQLERVLPYLLYTACVPGFIGVLCWNLGVRIVTPVNGVLFMDVIPATAFAISACQGVIPVKAQIVGVACTASAIVLNNLYLRSRVTRREIL</sequence>
<gene>
    <name evidence="8" type="ORF">VOI36_20710</name>
</gene>
<dbReference type="InterPro" id="IPR037185">
    <property type="entry name" value="EmrE-like"/>
</dbReference>
<accession>A0ABU9WNG0</accession>
<feature type="transmembrane region" description="Helical" evidence="6">
    <location>
        <begin position="127"/>
        <end position="148"/>
    </location>
</feature>
<comment type="subcellular location">
    <subcellularLocation>
        <location evidence="1">Cell membrane</location>
        <topology evidence="1">Multi-pass membrane protein</topology>
    </subcellularLocation>
</comment>
<feature type="transmembrane region" description="Helical" evidence="6">
    <location>
        <begin position="316"/>
        <end position="333"/>
    </location>
</feature>
<dbReference type="RefSeq" id="WP_343493249.1">
    <property type="nucleotide sequence ID" value="NZ_JBCPYA010000008.1"/>
</dbReference>
<reference evidence="8 9" key="1">
    <citation type="submission" date="2024-05" db="EMBL/GenBank/DDBJ databases">
        <title>Burkholderia sp. Nov. a novel bacteria isolated from rhizosphere soil of Camellia sinensis.</title>
        <authorList>
            <person name="Dong Y."/>
        </authorList>
    </citation>
    <scope>NUCLEOTIDE SEQUENCE [LARGE SCALE GENOMIC DNA]</scope>
    <source>
        <strain evidence="8 9">GS2Y</strain>
    </source>
</reference>
<evidence type="ECO:0000256" key="3">
    <source>
        <dbReference type="ARBA" id="ARBA00022692"/>
    </source>
</evidence>
<protein>
    <submittedName>
        <fullName evidence="8">DMT family transporter</fullName>
    </submittedName>
</protein>
<proteinExistence type="predicted"/>
<feature type="transmembrane region" description="Helical" evidence="6">
    <location>
        <begin position="291"/>
        <end position="310"/>
    </location>
</feature>
<evidence type="ECO:0000256" key="2">
    <source>
        <dbReference type="ARBA" id="ARBA00022475"/>
    </source>
</evidence>
<evidence type="ECO:0000313" key="8">
    <source>
        <dbReference type="EMBL" id="MEN2472330.1"/>
    </source>
</evidence>
<evidence type="ECO:0000256" key="1">
    <source>
        <dbReference type="ARBA" id="ARBA00004651"/>
    </source>
</evidence>
<feature type="transmembrane region" description="Helical" evidence="6">
    <location>
        <begin position="226"/>
        <end position="249"/>
    </location>
</feature>
<evidence type="ECO:0000256" key="6">
    <source>
        <dbReference type="SAM" id="Phobius"/>
    </source>
</evidence>
<dbReference type="EMBL" id="JBCPYA010000008">
    <property type="protein sequence ID" value="MEN2472330.1"/>
    <property type="molecule type" value="Genomic_DNA"/>
</dbReference>
<feature type="transmembrane region" description="Helical" evidence="6">
    <location>
        <begin position="160"/>
        <end position="181"/>
    </location>
</feature>
<evidence type="ECO:0000313" key="9">
    <source>
        <dbReference type="Proteomes" id="UP001466933"/>
    </source>
</evidence>